<name>A0A554RVX1_9ACTN</name>
<evidence type="ECO:0000256" key="7">
    <source>
        <dbReference type="SAM" id="Phobius"/>
    </source>
</evidence>
<evidence type="ECO:0000256" key="4">
    <source>
        <dbReference type="ARBA" id="ARBA00022692"/>
    </source>
</evidence>
<dbReference type="InterPro" id="IPR011701">
    <property type="entry name" value="MFS"/>
</dbReference>
<dbReference type="PANTHER" id="PTHR42718:SF42">
    <property type="entry name" value="EXPORT PROTEIN"/>
    <property type="match status" value="1"/>
</dbReference>
<dbReference type="Gene3D" id="1.20.1250.20">
    <property type="entry name" value="MFS general substrate transporter like domains"/>
    <property type="match status" value="1"/>
</dbReference>
<dbReference type="RefSeq" id="WP_143914372.1">
    <property type="nucleotide sequence ID" value="NZ_VLNT01000015.1"/>
</dbReference>
<evidence type="ECO:0000256" key="5">
    <source>
        <dbReference type="ARBA" id="ARBA00022989"/>
    </source>
</evidence>
<evidence type="ECO:0000256" key="3">
    <source>
        <dbReference type="ARBA" id="ARBA00022475"/>
    </source>
</evidence>
<feature type="transmembrane region" description="Helical" evidence="7">
    <location>
        <begin position="350"/>
        <end position="372"/>
    </location>
</feature>
<dbReference type="Proteomes" id="UP000316988">
    <property type="component" value="Unassembled WGS sequence"/>
</dbReference>
<dbReference type="PROSITE" id="PS50850">
    <property type="entry name" value="MFS"/>
    <property type="match status" value="1"/>
</dbReference>
<keyword evidence="3" id="KW-1003">Cell membrane</keyword>
<reference evidence="9 10" key="1">
    <citation type="submission" date="2019-07" db="EMBL/GenBank/DDBJ databases">
        <authorList>
            <person name="Zhao L.H."/>
        </authorList>
    </citation>
    <scope>NUCLEOTIDE SEQUENCE [LARGE SCALE GENOMIC DNA]</scope>
    <source>
        <strain evidence="9 10">Co35</strain>
    </source>
</reference>
<dbReference type="PANTHER" id="PTHR42718">
    <property type="entry name" value="MAJOR FACILITATOR SUPERFAMILY MULTIDRUG TRANSPORTER MFSC"/>
    <property type="match status" value="1"/>
</dbReference>
<evidence type="ECO:0000313" key="10">
    <source>
        <dbReference type="Proteomes" id="UP000316988"/>
    </source>
</evidence>
<dbReference type="InterPro" id="IPR036259">
    <property type="entry name" value="MFS_trans_sf"/>
</dbReference>
<dbReference type="Gene3D" id="1.20.1720.10">
    <property type="entry name" value="Multidrug resistance protein D"/>
    <property type="match status" value="1"/>
</dbReference>
<keyword evidence="10" id="KW-1185">Reference proteome</keyword>
<dbReference type="Pfam" id="PF07690">
    <property type="entry name" value="MFS_1"/>
    <property type="match status" value="1"/>
</dbReference>
<organism evidence="9 10">
    <name type="scientific">Aeromicrobium piscarium</name>
    <dbReference type="NCBI Taxonomy" id="2590901"/>
    <lineage>
        <taxon>Bacteria</taxon>
        <taxon>Bacillati</taxon>
        <taxon>Actinomycetota</taxon>
        <taxon>Actinomycetes</taxon>
        <taxon>Propionibacteriales</taxon>
        <taxon>Nocardioidaceae</taxon>
        <taxon>Aeromicrobium</taxon>
    </lineage>
</organism>
<comment type="subcellular location">
    <subcellularLocation>
        <location evidence="1">Cell membrane</location>
        <topology evidence="1">Multi-pass membrane protein</topology>
    </subcellularLocation>
</comment>
<evidence type="ECO:0000256" key="2">
    <source>
        <dbReference type="ARBA" id="ARBA00022448"/>
    </source>
</evidence>
<protein>
    <submittedName>
        <fullName evidence="9">MFS transporter</fullName>
    </submittedName>
</protein>
<feature type="transmembrane region" description="Helical" evidence="7">
    <location>
        <begin position="288"/>
        <end position="309"/>
    </location>
</feature>
<dbReference type="GO" id="GO:0022857">
    <property type="term" value="F:transmembrane transporter activity"/>
    <property type="evidence" value="ECO:0007669"/>
    <property type="project" value="InterPro"/>
</dbReference>
<comment type="caution">
    <text evidence="9">The sequence shown here is derived from an EMBL/GenBank/DDBJ whole genome shotgun (WGS) entry which is preliminary data.</text>
</comment>
<dbReference type="CDD" id="cd17321">
    <property type="entry name" value="MFS_MMR_MDR_like"/>
    <property type="match status" value="1"/>
</dbReference>
<feature type="transmembrane region" description="Helical" evidence="7">
    <location>
        <begin position="422"/>
        <end position="444"/>
    </location>
</feature>
<feature type="transmembrane region" description="Helical" evidence="7">
    <location>
        <begin position="197"/>
        <end position="215"/>
    </location>
</feature>
<feature type="transmembrane region" description="Helical" evidence="7">
    <location>
        <begin position="166"/>
        <end position="185"/>
    </location>
</feature>
<accession>A0A554RVX1</accession>
<feature type="domain" description="Major facilitator superfamily (MFS) profile" evidence="8">
    <location>
        <begin position="11"/>
        <end position="448"/>
    </location>
</feature>
<dbReference type="EMBL" id="VLNT01000015">
    <property type="protein sequence ID" value="TSD58220.1"/>
    <property type="molecule type" value="Genomic_DNA"/>
</dbReference>
<keyword evidence="2" id="KW-0813">Transport</keyword>
<evidence type="ECO:0000313" key="9">
    <source>
        <dbReference type="EMBL" id="TSD58220.1"/>
    </source>
</evidence>
<dbReference type="AlphaFoldDB" id="A0A554RVX1"/>
<dbReference type="GO" id="GO:0005886">
    <property type="term" value="C:plasma membrane"/>
    <property type="evidence" value="ECO:0007669"/>
    <property type="project" value="UniProtKB-SubCell"/>
</dbReference>
<gene>
    <name evidence="9" type="ORF">FNM00_15060</name>
</gene>
<feature type="transmembrane region" description="Helical" evidence="7">
    <location>
        <begin position="77"/>
        <end position="96"/>
    </location>
</feature>
<sequence length="458" mass="47037">MRLASAQGRWLVAAMVLGSGIVFLDGSIVSLALPAVDRELDAGVAGLQWVVNGYTLMLAGLILVGGSLGDSWGRRRVFVVGTMLFATASVLCALAWSADVLVLARALQGIGGALLTPGSLAIITASIHPDDRGKAIGLWSGLSGVTTAIGPLLGGWLVDAVGWRSVFWVNVPLAVAVVAITLRHVPESRGGASRLDLGGAALTIVSLSALTFGFVDQNWWLVGVGVIVLMVFVWHQVRVPAPLVPMTLFADRVFAAANLSTFAIYAALSGSMFLLVLHLQYVAGYTPLQAGMATLPVTILMLLFSATAGEIGSRIGPRPPMTVGPLVAACGLLLYLRIGRDADLLTEVLPGTVVFGIGLTTLVAPLTTAVLASAPPDQTGIASGINNAVSRTAGLLAVAAIPPLVGIAGPDFARPEVFAPGFRAGIVVCAGLLVAGAMVSAVLVRTPGRADRVQPGEE</sequence>
<keyword evidence="5 7" id="KW-1133">Transmembrane helix</keyword>
<dbReference type="SUPFAM" id="SSF103473">
    <property type="entry name" value="MFS general substrate transporter"/>
    <property type="match status" value="1"/>
</dbReference>
<dbReference type="InterPro" id="IPR020846">
    <property type="entry name" value="MFS_dom"/>
</dbReference>
<keyword evidence="4 7" id="KW-0812">Transmembrane</keyword>
<feature type="transmembrane region" description="Helical" evidence="7">
    <location>
        <begin position="321"/>
        <end position="338"/>
    </location>
</feature>
<feature type="transmembrane region" description="Helical" evidence="7">
    <location>
        <begin position="221"/>
        <end position="241"/>
    </location>
</feature>
<proteinExistence type="predicted"/>
<feature type="transmembrane region" description="Helical" evidence="7">
    <location>
        <begin position="45"/>
        <end position="65"/>
    </location>
</feature>
<feature type="transmembrane region" description="Helical" evidence="7">
    <location>
        <begin position="253"/>
        <end position="276"/>
    </location>
</feature>
<evidence type="ECO:0000256" key="1">
    <source>
        <dbReference type="ARBA" id="ARBA00004651"/>
    </source>
</evidence>
<evidence type="ECO:0000256" key="6">
    <source>
        <dbReference type="ARBA" id="ARBA00023136"/>
    </source>
</evidence>
<dbReference type="InterPro" id="IPR004638">
    <property type="entry name" value="EmrB-like"/>
</dbReference>
<feature type="transmembrane region" description="Helical" evidence="7">
    <location>
        <begin position="12"/>
        <end position="33"/>
    </location>
</feature>
<dbReference type="OrthoDB" id="9812221at2"/>
<evidence type="ECO:0000259" key="8">
    <source>
        <dbReference type="PROSITE" id="PS50850"/>
    </source>
</evidence>
<keyword evidence="6 7" id="KW-0472">Membrane</keyword>
<feature type="transmembrane region" description="Helical" evidence="7">
    <location>
        <begin position="135"/>
        <end position="154"/>
    </location>
</feature>
<dbReference type="NCBIfam" id="TIGR00711">
    <property type="entry name" value="efflux_EmrB"/>
    <property type="match status" value="1"/>
</dbReference>